<dbReference type="InterPro" id="IPR013320">
    <property type="entry name" value="ConA-like_dom_sf"/>
</dbReference>
<evidence type="ECO:0000313" key="13">
    <source>
        <dbReference type="Proteomes" id="UP001465976"/>
    </source>
</evidence>
<keyword evidence="3 10" id="KW-0812">Transmembrane</keyword>
<comment type="caution">
    <text evidence="12">The sequence shown here is derived from an EMBL/GenBank/DDBJ whole genome shotgun (WGS) entry which is preliminary data.</text>
</comment>
<evidence type="ECO:0000256" key="5">
    <source>
        <dbReference type="ARBA" id="ARBA00022989"/>
    </source>
</evidence>
<name>A0ABR3FHC3_9AGAR</name>
<feature type="region of interest" description="Disordered" evidence="9">
    <location>
        <begin position="99"/>
        <end position="119"/>
    </location>
</feature>
<organism evidence="12 13">
    <name type="scientific">Marasmius crinis-equi</name>
    <dbReference type="NCBI Taxonomy" id="585013"/>
    <lineage>
        <taxon>Eukaryota</taxon>
        <taxon>Fungi</taxon>
        <taxon>Dikarya</taxon>
        <taxon>Basidiomycota</taxon>
        <taxon>Agaricomycotina</taxon>
        <taxon>Agaricomycetes</taxon>
        <taxon>Agaricomycetidae</taxon>
        <taxon>Agaricales</taxon>
        <taxon>Marasmiineae</taxon>
        <taxon>Marasmiaceae</taxon>
        <taxon>Marasmius</taxon>
    </lineage>
</organism>
<dbReference type="InterPro" id="IPR005629">
    <property type="entry name" value="Skn1/Kre6/Sbg1"/>
</dbReference>
<protein>
    <recommendedName>
        <fullName evidence="11">GH16 domain-containing protein</fullName>
    </recommendedName>
</protein>
<keyword evidence="7" id="KW-0325">Glycoprotein</keyword>
<dbReference type="PROSITE" id="PS51762">
    <property type="entry name" value="GH16_2"/>
    <property type="match status" value="1"/>
</dbReference>
<evidence type="ECO:0000256" key="2">
    <source>
        <dbReference type="ARBA" id="ARBA00010962"/>
    </source>
</evidence>
<dbReference type="EMBL" id="JBAHYK010000385">
    <property type="protein sequence ID" value="KAL0574580.1"/>
    <property type="molecule type" value="Genomic_DNA"/>
</dbReference>
<feature type="region of interest" description="Disordered" evidence="9">
    <location>
        <begin position="1"/>
        <end position="61"/>
    </location>
</feature>
<keyword evidence="8" id="KW-0961">Cell wall biogenesis/degradation</keyword>
<proteinExistence type="inferred from homology"/>
<evidence type="ECO:0000256" key="10">
    <source>
        <dbReference type="SAM" id="Phobius"/>
    </source>
</evidence>
<dbReference type="SUPFAM" id="SSF49899">
    <property type="entry name" value="Concanavalin A-like lectins/glucanases"/>
    <property type="match status" value="1"/>
</dbReference>
<comment type="subcellular location">
    <subcellularLocation>
        <location evidence="1">Membrane</location>
        <topology evidence="1">Single-pass type II membrane protein</topology>
    </subcellularLocation>
</comment>
<evidence type="ECO:0000256" key="9">
    <source>
        <dbReference type="SAM" id="MobiDB-lite"/>
    </source>
</evidence>
<dbReference type="InterPro" id="IPR000757">
    <property type="entry name" value="Beta-glucanase-like"/>
</dbReference>
<feature type="domain" description="GH16" evidence="11">
    <location>
        <begin position="265"/>
        <end position="675"/>
    </location>
</feature>
<feature type="transmembrane region" description="Helical" evidence="10">
    <location>
        <begin position="196"/>
        <end position="219"/>
    </location>
</feature>
<dbReference type="Pfam" id="PF03935">
    <property type="entry name" value="SKN1_KRE6_Sbg1"/>
    <property type="match status" value="1"/>
</dbReference>
<keyword evidence="6 10" id="KW-0472">Membrane</keyword>
<dbReference type="PANTHER" id="PTHR31361:SF1">
    <property type="entry name" value="BETA-GLUCAN SYNTHESIS-ASSOCIATED PROTEIN KRE6-RELATED"/>
    <property type="match status" value="1"/>
</dbReference>
<evidence type="ECO:0000256" key="7">
    <source>
        <dbReference type="ARBA" id="ARBA00023180"/>
    </source>
</evidence>
<keyword evidence="13" id="KW-1185">Reference proteome</keyword>
<evidence type="ECO:0000256" key="4">
    <source>
        <dbReference type="ARBA" id="ARBA00022968"/>
    </source>
</evidence>
<dbReference type="PANTHER" id="PTHR31361">
    <property type="entry name" value="BETA-GLUCAN SYNTHESIS-ASSOCIATED PROTEIN KRE6-RELATED"/>
    <property type="match status" value="1"/>
</dbReference>
<evidence type="ECO:0000256" key="1">
    <source>
        <dbReference type="ARBA" id="ARBA00004606"/>
    </source>
</evidence>
<keyword evidence="4" id="KW-0735">Signal-anchor</keyword>
<accession>A0ABR3FHC3</accession>
<feature type="compositionally biased region" description="Low complexity" evidence="9">
    <location>
        <begin position="9"/>
        <end position="41"/>
    </location>
</feature>
<dbReference type="Gene3D" id="2.60.120.200">
    <property type="match status" value="2"/>
</dbReference>
<gene>
    <name evidence="12" type="ORF">V5O48_007392</name>
</gene>
<evidence type="ECO:0000256" key="8">
    <source>
        <dbReference type="ARBA" id="ARBA00023316"/>
    </source>
</evidence>
<comment type="similarity">
    <text evidence="2">Belongs to the SKN1/KRE6 family.</text>
</comment>
<evidence type="ECO:0000256" key="3">
    <source>
        <dbReference type="ARBA" id="ARBA00022692"/>
    </source>
</evidence>
<evidence type="ECO:0000256" key="6">
    <source>
        <dbReference type="ARBA" id="ARBA00023136"/>
    </source>
</evidence>
<reference evidence="12 13" key="1">
    <citation type="submission" date="2024-02" db="EMBL/GenBank/DDBJ databases">
        <title>A draft genome for the cacao thread blight pathogen Marasmius crinis-equi.</title>
        <authorList>
            <person name="Cohen S.P."/>
            <person name="Baruah I.K."/>
            <person name="Amoako-Attah I."/>
            <person name="Bukari Y."/>
            <person name="Meinhardt L.W."/>
            <person name="Bailey B.A."/>
        </authorList>
    </citation>
    <scope>NUCLEOTIDE SEQUENCE [LARGE SCALE GENOMIC DNA]</scope>
    <source>
        <strain evidence="12 13">GH-76</strain>
    </source>
</reference>
<evidence type="ECO:0000313" key="12">
    <source>
        <dbReference type="EMBL" id="KAL0574580.1"/>
    </source>
</evidence>
<keyword evidence="5 10" id="KW-1133">Transmembrane helix</keyword>
<dbReference type="Proteomes" id="UP001465976">
    <property type="component" value="Unassembled WGS sequence"/>
</dbReference>
<sequence length="719" mass="78905">MAANDPPFGHSYSNNNPYGSPSPSHMAFSPTPASPASPSSAMQLNPFAGEPSSSRMSTRSGKGGMLLYRLASENELGSRRNSANSAISDSASLFRGEDKYPAFANQPPPTTSSLSRNSSSSRLPHAALFAPSTPTLGSTSSLSSTAPRGFVPYEYDPVADSMLPNDDEDLLHDPKVSVEQEKQLYSRHSGFGWRGFMNVGMLVFLVMALLGLFLLYPVFLEVRDAARNARIGDNIRVNASGQIPALVGIRDLVDPDTPASAKTRTGFDGQEYDLVFSDEFELPGRTFWPGDDPYFEAMDFWYGVTMDMEWYDPQQVTTRDGALVITMDTADTKQSGLTPGSTAPFTPAENYNLTYRSGMLQSWNKLCFTSGYVEVAVMLPGANGQAEGYWPGAWTMGNLGRAGYRATTDAMWPYSYDACDVGTFINQTEKGNTGPAAAVYTDKGWVEYDKRLSVLSGQRLSACTCPNSDHPGPWGNFGGTQRYRGRGAPEIDIIEIQKDGKTDEITGEVLPGNVASQSVQFAPFTHDYNIEDTQEANFKIYNTSNTYGNPYHGSPLQQAVSALTKVPADGYQGMPNPRYVTYGFEYLGNPDDRANSFITWQVDGKPSYRLGPGSVGPDKGPDGSQVDQRIVPEEPLYLIFNLGISKNWQNIKLETLMFPAEMKFDYVRVYQRKGHTNVGCSPKDFPTAAYIDKHIAQYNDKNATKWKDGSPKNRLYDGC</sequence>
<evidence type="ECO:0000259" key="11">
    <source>
        <dbReference type="PROSITE" id="PS51762"/>
    </source>
</evidence>
<feature type="compositionally biased region" description="Polar residues" evidence="9">
    <location>
        <begin position="51"/>
        <end position="60"/>
    </location>
</feature>